<accession>A0A0D0DYZ5</accession>
<dbReference type="AlphaFoldDB" id="A0A0D0DYZ5"/>
<gene>
    <name evidence="1" type="ORF">PAXRUDRAFT_140375</name>
</gene>
<evidence type="ECO:0000313" key="2">
    <source>
        <dbReference type="Proteomes" id="UP000054538"/>
    </source>
</evidence>
<evidence type="ECO:0000313" key="1">
    <source>
        <dbReference type="EMBL" id="KIK95566.1"/>
    </source>
</evidence>
<keyword evidence="2" id="KW-1185">Reference proteome</keyword>
<organism evidence="1 2">
    <name type="scientific">Paxillus rubicundulus Ve08.2h10</name>
    <dbReference type="NCBI Taxonomy" id="930991"/>
    <lineage>
        <taxon>Eukaryota</taxon>
        <taxon>Fungi</taxon>
        <taxon>Dikarya</taxon>
        <taxon>Basidiomycota</taxon>
        <taxon>Agaricomycotina</taxon>
        <taxon>Agaricomycetes</taxon>
        <taxon>Agaricomycetidae</taxon>
        <taxon>Boletales</taxon>
        <taxon>Paxilineae</taxon>
        <taxon>Paxillaceae</taxon>
        <taxon>Paxillus</taxon>
    </lineage>
</organism>
<dbReference type="OrthoDB" id="2661839at2759"/>
<reference evidence="2" key="2">
    <citation type="submission" date="2015-01" db="EMBL/GenBank/DDBJ databases">
        <title>Evolutionary Origins and Diversification of the Mycorrhizal Mutualists.</title>
        <authorList>
            <consortium name="DOE Joint Genome Institute"/>
            <consortium name="Mycorrhizal Genomics Consortium"/>
            <person name="Kohler A."/>
            <person name="Kuo A."/>
            <person name="Nagy L.G."/>
            <person name="Floudas D."/>
            <person name="Copeland A."/>
            <person name="Barry K.W."/>
            <person name="Cichocki N."/>
            <person name="Veneault-Fourrey C."/>
            <person name="LaButti K."/>
            <person name="Lindquist E.A."/>
            <person name="Lipzen A."/>
            <person name="Lundell T."/>
            <person name="Morin E."/>
            <person name="Murat C."/>
            <person name="Riley R."/>
            <person name="Ohm R."/>
            <person name="Sun H."/>
            <person name="Tunlid A."/>
            <person name="Henrissat B."/>
            <person name="Grigoriev I.V."/>
            <person name="Hibbett D.S."/>
            <person name="Martin F."/>
        </authorList>
    </citation>
    <scope>NUCLEOTIDE SEQUENCE [LARGE SCALE GENOMIC DNA]</scope>
    <source>
        <strain evidence="2">Ve08.2h10</strain>
    </source>
</reference>
<dbReference type="HOGENOM" id="CLU_203573_0_0_1"/>
<sequence length="64" mass="7376">MLSQSYELHQAVNLFLASADELYGPITTIRWNGQVTKHIPWMAFSLKASNWEWINDTHSVIVLC</sequence>
<name>A0A0D0DYZ5_9AGAM</name>
<dbReference type="EMBL" id="KN825034">
    <property type="protein sequence ID" value="KIK95566.1"/>
    <property type="molecule type" value="Genomic_DNA"/>
</dbReference>
<reference evidence="1 2" key="1">
    <citation type="submission" date="2014-04" db="EMBL/GenBank/DDBJ databases">
        <authorList>
            <consortium name="DOE Joint Genome Institute"/>
            <person name="Kuo A."/>
            <person name="Kohler A."/>
            <person name="Jargeat P."/>
            <person name="Nagy L.G."/>
            <person name="Floudas D."/>
            <person name="Copeland A."/>
            <person name="Barry K.W."/>
            <person name="Cichocki N."/>
            <person name="Veneault-Fourrey C."/>
            <person name="LaButti K."/>
            <person name="Lindquist E.A."/>
            <person name="Lipzen A."/>
            <person name="Lundell T."/>
            <person name="Morin E."/>
            <person name="Murat C."/>
            <person name="Sun H."/>
            <person name="Tunlid A."/>
            <person name="Henrissat B."/>
            <person name="Grigoriev I.V."/>
            <person name="Hibbett D.S."/>
            <person name="Martin F."/>
            <person name="Nordberg H.P."/>
            <person name="Cantor M.N."/>
            <person name="Hua S.X."/>
        </authorList>
    </citation>
    <scope>NUCLEOTIDE SEQUENCE [LARGE SCALE GENOMIC DNA]</scope>
    <source>
        <strain evidence="1 2">Ve08.2h10</strain>
    </source>
</reference>
<dbReference type="InParanoid" id="A0A0D0DYZ5"/>
<proteinExistence type="predicted"/>
<protein>
    <submittedName>
        <fullName evidence="1">Uncharacterized protein</fullName>
    </submittedName>
</protein>
<dbReference type="Proteomes" id="UP000054538">
    <property type="component" value="Unassembled WGS sequence"/>
</dbReference>